<proteinExistence type="predicted"/>
<reference evidence="1" key="1">
    <citation type="journal article" date="2014" name="Int. J. Syst. Evol. Microbiol.">
        <title>Complete genome sequence of Corynebacterium casei LMG S-19264T (=DSM 44701T), isolated from a smear-ripened cheese.</title>
        <authorList>
            <consortium name="US DOE Joint Genome Institute (JGI-PGF)"/>
            <person name="Walter F."/>
            <person name="Albersmeier A."/>
            <person name="Kalinowski J."/>
            <person name="Ruckert C."/>
        </authorList>
    </citation>
    <scope>NUCLEOTIDE SEQUENCE</scope>
    <source>
        <strain evidence="1">CGMCC 1.15493</strain>
    </source>
</reference>
<reference evidence="1" key="2">
    <citation type="submission" date="2020-09" db="EMBL/GenBank/DDBJ databases">
        <authorList>
            <person name="Sun Q."/>
            <person name="Zhou Y."/>
        </authorList>
    </citation>
    <scope>NUCLEOTIDE SEQUENCE</scope>
    <source>
        <strain evidence="1">CGMCC 1.15493</strain>
    </source>
</reference>
<dbReference type="AlphaFoldDB" id="A0A917DBB7"/>
<name>A0A917DBB7_9HYPH</name>
<keyword evidence="2" id="KW-1185">Reference proteome</keyword>
<protein>
    <submittedName>
        <fullName evidence="1">Uncharacterized protein</fullName>
    </submittedName>
</protein>
<dbReference type="Proteomes" id="UP000613160">
    <property type="component" value="Unassembled WGS sequence"/>
</dbReference>
<evidence type="ECO:0000313" key="2">
    <source>
        <dbReference type="Proteomes" id="UP000613160"/>
    </source>
</evidence>
<dbReference type="EMBL" id="BMJJ01000006">
    <property type="protein sequence ID" value="GGD22390.1"/>
    <property type="molecule type" value="Genomic_DNA"/>
</dbReference>
<comment type="caution">
    <text evidence="1">The sequence shown here is derived from an EMBL/GenBank/DDBJ whole genome shotgun (WGS) entry which is preliminary data.</text>
</comment>
<evidence type="ECO:0000313" key="1">
    <source>
        <dbReference type="EMBL" id="GGD22390.1"/>
    </source>
</evidence>
<dbReference type="RefSeq" id="WP_188851386.1">
    <property type="nucleotide sequence ID" value="NZ_BMJJ01000006.1"/>
</dbReference>
<gene>
    <name evidence="1" type="ORF">GCM10011335_26600</name>
</gene>
<sequence>MTVCVAVAVNDCLVFAADSAASIVTVDPQTGEDRILSVYQNGDKVYNLHKALPICAMTCGMGNIGRESIATIAKRLRKLITEQGDFHVDPSNYSIEEIAEKARRFIFEDRFGSLPNPPLGSSMEFWIGGYSSDLDMGHEVWKVAIINGECPPPERIVSDGETKLVWGGQPAPINRLILGFDPAIEDCLRAGGLGDDDVLTAMQSFKDHLARPLVLTNMPVRDAIDLADFLVDTTKRFFRFLPGADIVGGDTDIAVVTRYEGFKWIARKHFYATHLNPLETGHV</sequence>
<accession>A0A917DBB7</accession>
<organism evidence="1 2">
    <name type="scientific">Aureimonas glaciei</name>
    <dbReference type="NCBI Taxonomy" id="1776957"/>
    <lineage>
        <taxon>Bacteria</taxon>
        <taxon>Pseudomonadati</taxon>
        <taxon>Pseudomonadota</taxon>
        <taxon>Alphaproteobacteria</taxon>
        <taxon>Hyphomicrobiales</taxon>
        <taxon>Aurantimonadaceae</taxon>
        <taxon>Aureimonas</taxon>
    </lineage>
</organism>